<dbReference type="Proteomes" id="UP001169063">
    <property type="component" value="Unassembled WGS sequence"/>
</dbReference>
<dbReference type="InterPro" id="IPR052900">
    <property type="entry name" value="Phospholipid_Metab_Enz"/>
</dbReference>
<dbReference type="PANTHER" id="PTHR43606">
    <property type="entry name" value="PHOSPHATASE, PUTATIVE (AFU_ORTHOLOGUE AFUA_6G08710)-RELATED"/>
    <property type="match status" value="1"/>
</dbReference>
<dbReference type="InterPro" id="IPR018946">
    <property type="entry name" value="PhoD-like_MPP"/>
</dbReference>
<comment type="caution">
    <text evidence="3">The sequence shown here is derived from an EMBL/GenBank/DDBJ whole genome shotgun (WGS) entry which is preliminary data.</text>
</comment>
<organism evidence="3 4">
    <name type="scientific">Peiella sedimenti</name>
    <dbReference type="NCBI Taxonomy" id="3061083"/>
    <lineage>
        <taxon>Bacteria</taxon>
        <taxon>Pseudomonadati</taxon>
        <taxon>Pseudomonadota</taxon>
        <taxon>Alphaproteobacteria</taxon>
        <taxon>Caulobacterales</taxon>
        <taxon>Caulobacteraceae</taxon>
        <taxon>Peiella</taxon>
    </lineage>
</organism>
<dbReference type="PANTHER" id="PTHR43606:SF2">
    <property type="entry name" value="ALKALINE PHOSPHATASE FAMILY PROTEIN (AFU_ORTHOLOGUE AFUA_5G03860)"/>
    <property type="match status" value="1"/>
</dbReference>
<dbReference type="Gene3D" id="3.60.21.70">
    <property type="entry name" value="PhoD-like phosphatase"/>
    <property type="match status" value="1"/>
</dbReference>
<dbReference type="EMBL" id="JAUKTR010000004">
    <property type="protein sequence ID" value="MDO1559975.1"/>
    <property type="molecule type" value="Genomic_DNA"/>
</dbReference>
<evidence type="ECO:0000259" key="1">
    <source>
        <dbReference type="Pfam" id="PF09423"/>
    </source>
</evidence>
<dbReference type="SUPFAM" id="SSF56300">
    <property type="entry name" value="Metallo-dependent phosphatases"/>
    <property type="match status" value="1"/>
</dbReference>
<dbReference type="PROSITE" id="PS51318">
    <property type="entry name" value="TAT"/>
    <property type="match status" value="1"/>
</dbReference>
<dbReference type="Gene3D" id="2.60.40.380">
    <property type="entry name" value="Purple acid phosphatase-like, N-terminal"/>
    <property type="match status" value="1"/>
</dbReference>
<dbReference type="InterPro" id="IPR032093">
    <property type="entry name" value="PhoD_N"/>
</dbReference>
<reference evidence="3" key="1">
    <citation type="submission" date="2023-07" db="EMBL/GenBank/DDBJ databases">
        <title>Brevundimonas soil sp. nov., isolated from the soil of chemical plant.</title>
        <authorList>
            <person name="Wu N."/>
        </authorList>
    </citation>
    <scope>NUCLEOTIDE SEQUENCE</scope>
    <source>
        <strain evidence="3">XZ-24</strain>
    </source>
</reference>
<accession>A0ABT8SN29</accession>
<protein>
    <submittedName>
        <fullName evidence="3">Alkaline phosphatase D family protein</fullName>
    </submittedName>
</protein>
<dbReference type="InterPro" id="IPR029052">
    <property type="entry name" value="Metallo-depent_PP-like"/>
</dbReference>
<sequence>MTMTHLDRRSVLAAAAAMGATAMFAGRAHASSRRWREDRTLYPYGVASGDPDPNSVILWTRRAFDEADQGTLHVEIALDPEFRRVISTERVVARPESDWTVRVLASGLEPATVYWYRFTDDAGAGSRIGRTITAPREDDPRPRQFAFASCQSVNEGKQNAYARLIWDDQRKPEDQRLGFMLHLGDFIYEVMEYPDEVPTRLGRTVYEVARLPDARKIGNFYVPTTLTGYRMTYRGHIIDPDIQDARAYLPFVCIGDNHEFSWLGHQAYTGFGSIQPAMQLKVAANQAWWEYIPSRVKKASGPGLDAFEPPAVENTPSDNAYLPVVIDEPNNLAAINSMIAYRKFRYGKNIDVIITDLHSYRGRWPTQRRELARFGMQEFPADPQEMYEAIDAGRAYDGGNPPDEITYGPHSIPNFRKDEPPMSVLGETQKQWLKDALASSQATWKVWAITNGPLLMRMDMQNLPEGMTPAWPGRDFGVIGSLDFSGAFHERNEMYQFVRDQGLTGFVTVSGDRHSFWAGYATDVLPPRGFEPVGLSFITGSISSPGGQEAYETTMARDYALRPIFLADTPGQERPDPVINMTYNHGVRTALEYSRSFDLEAAKALSNPDLSPHLTFVDVGGHGFSIVRATEAEITTEFVCIPHPKTRAETPDGGPIRYRVQHRAQLWGRGERPRMTQEVLEGDARFST</sequence>
<gene>
    <name evidence="3" type="ORF">Q0812_11115</name>
</gene>
<dbReference type="RefSeq" id="WP_302110406.1">
    <property type="nucleotide sequence ID" value="NZ_JAUKTR010000004.1"/>
</dbReference>
<evidence type="ECO:0000259" key="2">
    <source>
        <dbReference type="Pfam" id="PF16655"/>
    </source>
</evidence>
<dbReference type="Pfam" id="PF16655">
    <property type="entry name" value="PhoD_N"/>
    <property type="match status" value="1"/>
</dbReference>
<dbReference type="Pfam" id="PF09423">
    <property type="entry name" value="PhoD"/>
    <property type="match status" value="1"/>
</dbReference>
<dbReference type="InterPro" id="IPR038607">
    <property type="entry name" value="PhoD-like_sf"/>
</dbReference>
<evidence type="ECO:0000313" key="3">
    <source>
        <dbReference type="EMBL" id="MDO1559975.1"/>
    </source>
</evidence>
<proteinExistence type="predicted"/>
<keyword evidence="4" id="KW-1185">Reference proteome</keyword>
<feature type="domain" description="Phospholipase D N-terminal" evidence="2">
    <location>
        <begin position="45"/>
        <end position="133"/>
    </location>
</feature>
<feature type="domain" description="PhoD-like phosphatase metallophosphatase" evidence="1">
    <location>
        <begin position="145"/>
        <end position="552"/>
    </location>
</feature>
<name>A0ABT8SN29_9CAUL</name>
<dbReference type="InterPro" id="IPR006311">
    <property type="entry name" value="TAT_signal"/>
</dbReference>
<evidence type="ECO:0000313" key="4">
    <source>
        <dbReference type="Proteomes" id="UP001169063"/>
    </source>
</evidence>